<evidence type="ECO:0000256" key="3">
    <source>
        <dbReference type="ARBA" id="ARBA00004373"/>
    </source>
</evidence>
<evidence type="ECO:0000256" key="13">
    <source>
        <dbReference type="SAM" id="MobiDB-lite"/>
    </source>
</evidence>
<feature type="region of interest" description="Disordered" evidence="13">
    <location>
        <begin position="140"/>
        <end position="160"/>
    </location>
</feature>
<keyword evidence="10 14" id="KW-0472">Membrane</keyword>
<evidence type="ECO:0000259" key="15">
    <source>
        <dbReference type="PROSITE" id="PS50235"/>
    </source>
</evidence>
<feature type="domain" description="USP" evidence="15">
    <location>
        <begin position="239"/>
        <end position="522"/>
    </location>
</feature>
<dbReference type="GO" id="GO:0005789">
    <property type="term" value="C:endoplasmic reticulum membrane"/>
    <property type="evidence" value="ECO:0007669"/>
    <property type="project" value="UniProtKB-SubCell"/>
</dbReference>
<keyword evidence="11" id="KW-0675">Receptor</keyword>
<evidence type="ECO:0000256" key="10">
    <source>
        <dbReference type="ARBA" id="ARBA00023136"/>
    </source>
</evidence>
<dbReference type="PROSITE" id="PS00973">
    <property type="entry name" value="USP_2"/>
    <property type="match status" value="1"/>
</dbReference>
<evidence type="ECO:0000256" key="5">
    <source>
        <dbReference type="ARBA" id="ARBA00022685"/>
    </source>
</evidence>
<dbReference type="EMBL" id="CAJPVJ010007351">
    <property type="protein sequence ID" value="CAG2171168.1"/>
    <property type="molecule type" value="Genomic_DNA"/>
</dbReference>
<reference evidence="16" key="1">
    <citation type="submission" date="2020-11" db="EMBL/GenBank/DDBJ databases">
        <authorList>
            <person name="Tran Van P."/>
        </authorList>
    </citation>
    <scope>NUCLEOTIDE SEQUENCE</scope>
</reference>
<evidence type="ECO:0000256" key="2">
    <source>
        <dbReference type="ARBA" id="ARBA00004251"/>
    </source>
</evidence>
<evidence type="ECO:0000256" key="12">
    <source>
        <dbReference type="RuleBase" id="RU366025"/>
    </source>
</evidence>
<organism evidence="16">
    <name type="scientific">Oppiella nova</name>
    <dbReference type="NCBI Taxonomy" id="334625"/>
    <lineage>
        <taxon>Eukaryota</taxon>
        <taxon>Metazoa</taxon>
        <taxon>Ecdysozoa</taxon>
        <taxon>Arthropoda</taxon>
        <taxon>Chelicerata</taxon>
        <taxon>Arachnida</taxon>
        <taxon>Acari</taxon>
        <taxon>Acariformes</taxon>
        <taxon>Sarcoptiformes</taxon>
        <taxon>Oribatida</taxon>
        <taxon>Brachypylina</taxon>
        <taxon>Oppioidea</taxon>
        <taxon>Oppiidae</taxon>
        <taxon>Oppiella</taxon>
    </lineage>
</organism>
<feature type="compositionally biased region" description="Polar residues" evidence="13">
    <location>
        <begin position="51"/>
        <end position="69"/>
    </location>
</feature>
<evidence type="ECO:0000313" key="17">
    <source>
        <dbReference type="Proteomes" id="UP000728032"/>
    </source>
</evidence>
<protein>
    <recommendedName>
        <fullName evidence="12">Ubiquitin carboxyl-terminal hydrolase</fullName>
        <ecNumber evidence="12">3.4.19.12</ecNumber>
    </recommendedName>
</protein>
<evidence type="ECO:0000256" key="14">
    <source>
        <dbReference type="SAM" id="Phobius"/>
    </source>
</evidence>
<dbReference type="GO" id="GO:0030177">
    <property type="term" value="P:positive regulation of Wnt signaling pathway"/>
    <property type="evidence" value="ECO:0007669"/>
    <property type="project" value="TreeGrafter"/>
</dbReference>
<dbReference type="Gene3D" id="3.90.70.10">
    <property type="entry name" value="Cysteine proteinases"/>
    <property type="match status" value="2"/>
</dbReference>
<accession>A0A7R9M622</accession>
<dbReference type="GO" id="GO:0006508">
    <property type="term" value="P:proteolysis"/>
    <property type="evidence" value="ECO:0007669"/>
    <property type="project" value="UniProtKB-KW"/>
</dbReference>
<keyword evidence="12" id="KW-0378">Hydrolase</keyword>
<dbReference type="EMBL" id="OC922176">
    <property type="protein sequence ID" value="CAD7653981.1"/>
    <property type="molecule type" value="Genomic_DNA"/>
</dbReference>
<feature type="compositionally biased region" description="Basic and acidic residues" evidence="13">
    <location>
        <begin position="31"/>
        <end position="45"/>
    </location>
</feature>
<comment type="subcellular location">
    <subcellularLocation>
        <location evidence="2">Cell membrane</location>
        <topology evidence="2">Single-pass type I membrane protein</topology>
    </subcellularLocation>
    <subcellularLocation>
        <location evidence="1">Endoplasmic reticulum membrane</location>
        <topology evidence="1">Single-pass type I membrane protein</topology>
    </subcellularLocation>
    <subcellularLocation>
        <location evidence="3">Vesicle</location>
    </subcellularLocation>
</comment>
<comment type="similarity">
    <text evidence="12">Belongs to the peptidase C19 family.</text>
</comment>
<sequence>MVEMMSKRMTIGVNHFYGPQKTSHSSRTRKERSSGDENQSPDRRAAHSKTSKTPLCKTSSLANNSSPGVGSTEKIYSGFPNGSQISPQEMSRLSNGLSKKELKSRRDEHNYRLNGDKTCLERRELEVKKMRVDMKKHLHEVNGDAGTPDKRTRLQSPQQNHQKITHYFQPKTPLNEDNENIENIPDELFRTPTKGCNDETMKTPLLNDSPVVQDWWTTSASDGLVIENGLEVFDVNCPMGLKNLGNTCYMNSVLQCVFALNFFISDLDTSFAALTTHSDFPMTQSLLDLFRQFDGLRKEDKEEKTSAEELTSYNEKFHALYLSVPDDRSLTTAFQDFLRDETTGHQCVADNCKANENVLRKSFVKRPKVLFLQLGRYTANGNKRVDTVLIPRSLRLSTRHVVSGPSSVDSEDRPKLQDVCNNVSKVVRRISFDESFDEQQSIENKDPTEVEDVTDDAIAYQLVAVICHHGCSLSAGHYTSFVYNSQTDRWFSCDDNRICLTDFEAVQRDSQKRGYCYVYSNGRHLCLCLLFCSSDSCASSDSSHKWPKAVRFGALPLTLSSLTICPLIADLFPLLTCLLVVQCIDASTQGSTLSVVAAPPSLRLSDETHPIDGSSIADFVSLTLGYSLPTAFQWRGLSAITDVFSLPTTAVTLRLVGRHDIPLPPTVARVPIDGPLDSERERRLLWQRTEQRFEANERLFVRMEDANLLDTNLLVDSTPERRLSDAFNRKGLQELVTIGDKSDANIKAFVLELETVYQILDSLKTTNADLRSLRGLFWLEMRAFDRILSDDKYEESVRTLVTNLVAQLIQKLTQELDTLYDHKVLVAVIEERPQESPKLVRKTRDTKAAALNLAHQFDPNFHSAFAVTAFTSVVLAVVVYGVAVAMWHVDPGKDSIIYRMTSQRIKKDQ</sequence>
<dbReference type="InterPro" id="IPR028889">
    <property type="entry name" value="USP"/>
</dbReference>
<evidence type="ECO:0000256" key="1">
    <source>
        <dbReference type="ARBA" id="ARBA00004115"/>
    </source>
</evidence>
<evidence type="ECO:0000313" key="16">
    <source>
        <dbReference type="EMBL" id="CAD7653981.1"/>
    </source>
</evidence>
<name>A0A7R9M622_9ACAR</name>
<dbReference type="GO" id="GO:0031982">
    <property type="term" value="C:vesicle"/>
    <property type="evidence" value="ECO:0007669"/>
    <property type="project" value="UniProtKB-SubCell"/>
</dbReference>
<keyword evidence="12" id="KW-0833">Ubl conjugation pathway</keyword>
<dbReference type="PROSITE" id="PS50235">
    <property type="entry name" value="USP_3"/>
    <property type="match status" value="1"/>
</dbReference>
<dbReference type="SUPFAM" id="SSF54001">
    <property type="entry name" value="Cysteine proteinases"/>
    <property type="match status" value="1"/>
</dbReference>
<evidence type="ECO:0000256" key="7">
    <source>
        <dbReference type="ARBA" id="ARBA00022729"/>
    </source>
</evidence>
<evidence type="ECO:0000256" key="8">
    <source>
        <dbReference type="ARBA" id="ARBA00022824"/>
    </source>
</evidence>
<feature type="transmembrane region" description="Helical" evidence="14">
    <location>
        <begin position="864"/>
        <end position="889"/>
    </location>
</feature>
<dbReference type="InterPro" id="IPR038765">
    <property type="entry name" value="Papain-like_cys_pep_sf"/>
</dbReference>
<dbReference type="GO" id="GO:0004843">
    <property type="term" value="F:cysteine-type deubiquitinase activity"/>
    <property type="evidence" value="ECO:0007669"/>
    <property type="project" value="UniProtKB-UniRule"/>
</dbReference>
<gene>
    <name evidence="16" type="ORF">ONB1V03_LOCUS10632</name>
</gene>
<comment type="catalytic activity">
    <reaction evidence="12">
        <text>Thiol-dependent hydrolysis of ester, thioester, amide, peptide and isopeptide bonds formed by the C-terminal Gly of ubiquitin (a 76-residue protein attached to proteins as an intracellular targeting signal).</text>
        <dbReference type="EC" id="3.4.19.12"/>
    </reaction>
</comment>
<feature type="region of interest" description="Disordered" evidence="13">
    <location>
        <begin position="1"/>
        <end position="98"/>
    </location>
</feature>
<proteinExistence type="inferred from homology"/>
<keyword evidence="17" id="KW-1185">Reference proteome</keyword>
<keyword evidence="4" id="KW-1003">Cell membrane</keyword>
<dbReference type="GO" id="GO:0038023">
    <property type="term" value="F:signaling receptor activity"/>
    <property type="evidence" value="ECO:0007669"/>
    <property type="project" value="InterPro"/>
</dbReference>
<dbReference type="GO" id="GO:0016579">
    <property type="term" value="P:protein deubiquitination"/>
    <property type="evidence" value="ECO:0007669"/>
    <property type="project" value="InterPro"/>
</dbReference>
<evidence type="ECO:0000256" key="6">
    <source>
        <dbReference type="ARBA" id="ARBA00022692"/>
    </source>
</evidence>
<evidence type="ECO:0000256" key="11">
    <source>
        <dbReference type="ARBA" id="ARBA00023170"/>
    </source>
</evidence>
<dbReference type="InterPro" id="IPR012493">
    <property type="entry name" value="Renin_rcpt"/>
</dbReference>
<dbReference type="InterPro" id="IPR001394">
    <property type="entry name" value="Peptidase_C19_UCH"/>
</dbReference>
<evidence type="ECO:0000256" key="9">
    <source>
        <dbReference type="ARBA" id="ARBA00022989"/>
    </source>
</evidence>
<keyword evidence="12" id="KW-0645">Protease</keyword>
<dbReference type="PANTHER" id="PTHR13351">
    <property type="entry name" value="RENIN RECEPTOR"/>
    <property type="match status" value="1"/>
</dbReference>
<dbReference type="PANTHER" id="PTHR13351:SF1">
    <property type="entry name" value="RENIN RECEPTOR"/>
    <property type="match status" value="1"/>
</dbReference>
<evidence type="ECO:0000256" key="4">
    <source>
        <dbReference type="ARBA" id="ARBA00022475"/>
    </source>
</evidence>
<dbReference type="EC" id="3.4.19.12" evidence="12"/>
<dbReference type="InterPro" id="IPR018200">
    <property type="entry name" value="USP_CS"/>
</dbReference>
<dbReference type="AlphaFoldDB" id="A0A7R9M622"/>
<dbReference type="GO" id="GO:0009897">
    <property type="term" value="C:external side of plasma membrane"/>
    <property type="evidence" value="ECO:0007669"/>
    <property type="project" value="TreeGrafter"/>
</dbReference>
<dbReference type="InterPro" id="IPR057318">
    <property type="entry name" value="RENR_N"/>
</dbReference>
<feature type="compositionally biased region" description="Polar residues" evidence="13">
    <location>
        <begin position="80"/>
        <end position="97"/>
    </location>
</feature>
<dbReference type="InterPro" id="IPR056780">
    <property type="entry name" value="Renin_r_C"/>
</dbReference>
<dbReference type="Pfam" id="PF25294">
    <property type="entry name" value="RENR_N"/>
    <property type="match status" value="1"/>
</dbReference>
<keyword evidence="12" id="KW-0788">Thiol protease</keyword>
<dbReference type="Proteomes" id="UP000728032">
    <property type="component" value="Unassembled WGS sequence"/>
</dbReference>
<dbReference type="PROSITE" id="PS00972">
    <property type="entry name" value="USP_1"/>
    <property type="match status" value="1"/>
</dbReference>
<dbReference type="GO" id="GO:0098588">
    <property type="term" value="C:bounding membrane of organelle"/>
    <property type="evidence" value="ECO:0007669"/>
    <property type="project" value="UniProtKB-ARBA"/>
</dbReference>
<feature type="compositionally biased region" description="Basic and acidic residues" evidence="13">
    <location>
        <begin position="140"/>
        <end position="152"/>
    </location>
</feature>
<dbReference type="Pfam" id="PF00443">
    <property type="entry name" value="UCH"/>
    <property type="match status" value="1"/>
</dbReference>
<keyword evidence="7" id="KW-0732">Signal</keyword>
<dbReference type="Pfam" id="PF07850">
    <property type="entry name" value="Renin_r"/>
    <property type="match status" value="1"/>
</dbReference>
<keyword evidence="9 14" id="KW-1133">Transmembrane helix</keyword>
<keyword evidence="5" id="KW-0165">Cleavage on pair of basic residues</keyword>
<dbReference type="CDD" id="cd02257">
    <property type="entry name" value="Peptidase_C19"/>
    <property type="match status" value="1"/>
</dbReference>
<keyword evidence="6 14" id="KW-0812">Transmembrane</keyword>
<dbReference type="OrthoDB" id="7866065at2759"/>
<keyword evidence="8" id="KW-0256">Endoplasmic reticulum</keyword>